<sequence length="144" mass="15280">MTPSSPAALFSCLVFHPFPIAAGLVLSLPCLALPCPIAGPSNLPARLNQASTLAGPALPAPRAPPPPPPDLSRAQRLPYRYWTLNRSGAKKTSLYGVALRRGLHCRCLSVSCLLTGLLTAFRRVVGPGGNDILLGALRRVVWRP</sequence>
<feature type="chain" id="PRO_5015480596" description="Secreted protein" evidence="2">
    <location>
        <begin position="24"/>
        <end position="144"/>
    </location>
</feature>
<dbReference type="AlphaFoldDB" id="A0A2T2N2R0"/>
<feature type="signal peptide" evidence="2">
    <location>
        <begin position="1"/>
        <end position="23"/>
    </location>
</feature>
<reference evidence="3 4" key="1">
    <citation type="journal article" date="2018" name="Front. Microbiol.">
        <title>Genome-Wide Analysis of Corynespora cassiicola Leaf Fall Disease Putative Effectors.</title>
        <authorList>
            <person name="Lopez D."/>
            <person name="Ribeiro S."/>
            <person name="Label P."/>
            <person name="Fumanal B."/>
            <person name="Venisse J.S."/>
            <person name="Kohler A."/>
            <person name="de Oliveira R.R."/>
            <person name="Labutti K."/>
            <person name="Lipzen A."/>
            <person name="Lail K."/>
            <person name="Bauer D."/>
            <person name="Ohm R.A."/>
            <person name="Barry K.W."/>
            <person name="Spatafora J."/>
            <person name="Grigoriev I.V."/>
            <person name="Martin F.M."/>
            <person name="Pujade-Renaud V."/>
        </authorList>
    </citation>
    <scope>NUCLEOTIDE SEQUENCE [LARGE SCALE GENOMIC DNA]</scope>
    <source>
        <strain evidence="3 4">Philippines</strain>
    </source>
</reference>
<protein>
    <recommendedName>
        <fullName evidence="5">Secreted protein</fullName>
    </recommendedName>
</protein>
<keyword evidence="4" id="KW-1185">Reference proteome</keyword>
<dbReference type="EMBL" id="KZ678154">
    <property type="protein sequence ID" value="PSN59659.1"/>
    <property type="molecule type" value="Genomic_DNA"/>
</dbReference>
<feature type="non-terminal residue" evidence="3">
    <location>
        <position position="144"/>
    </location>
</feature>
<feature type="compositionally biased region" description="Pro residues" evidence="1">
    <location>
        <begin position="58"/>
        <end position="70"/>
    </location>
</feature>
<proteinExistence type="predicted"/>
<feature type="region of interest" description="Disordered" evidence="1">
    <location>
        <begin position="54"/>
        <end position="74"/>
    </location>
</feature>
<name>A0A2T2N2R0_CORCC</name>
<accession>A0A2T2N2R0</accession>
<evidence type="ECO:0000256" key="1">
    <source>
        <dbReference type="SAM" id="MobiDB-lite"/>
    </source>
</evidence>
<evidence type="ECO:0000256" key="2">
    <source>
        <dbReference type="SAM" id="SignalP"/>
    </source>
</evidence>
<evidence type="ECO:0000313" key="3">
    <source>
        <dbReference type="EMBL" id="PSN59659.1"/>
    </source>
</evidence>
<evidence type="ECO:0000313" key="4">
    <source>
        <dbReference type="Proteomes" id="UP000240883"/>
    </source>
</evidence>
<gene>
    <name evidence="3" type="ORF">BS50DRAFT_579888</name>
</gene>
<organism evidence="3 4">
    <name type="scientific">Corynespora cassiicola Philippines</name>
    <dbReference type="NCBI Taxonomy" id="1448308"/>
    <lineage>
        <taxon>Eukaryota</taxon>
        <taxon>Fungi</taxon>
        <taxon>Dikarya</taxon>
        <taxon>Ascomycota</taxon>
        <taxon>Pezizomycotina</taxon>
        <taxon>Dothideomycetes</taxon>
        <taxon>Pleosporomycetidae</taxon>
        <taxon>Pleosporales</taxon>
        <taxon>Corynesporascaceae</taxon>
        <taxon>Corynespora</taxon>
    </lineage>
</organism>
<keyword evidence="2" id="KW-0732">Signal</keyword>
<dbReference type="Proteomes" id="UP000240883">
    <property type="component" value="Unassembled WGS sequence"/>
</dbReference>
<evidence type="ECO:0008006" key="5">
    <source>
        <dbReference type="Google" id="ProtNLM"/>
    </source>
</evidence>